<evidence type="ECO:0000313" key="3">
    <source>
        <dbReference type="Proteomes" id="UP000642144"/>
    </source>
</evidence>
<dbReference type="PROSITE" id="PS50887">
    <property type="entry name" value="GGDEF"/>
    <property type="match status" value="1"/>
</dbReference>
<dbReference type="InterPro" id="IPR029787">
    <property type="entry name" value="Nucleotide_cyclase"/>
</dbReference>
<dbReference type="RefSeq" id="WP_161057550.1">
    <property type="nucleotide sequence ID" value="NZ_WWCT01000027.1"/>
</dbReference>
<dbReference type="Gene3D" id="3.30.70.270">
    <property type="match status" value="1"/>
</dbReference>
<evidence type="ECO:0000259" key="1">
    <source>
        <dbReference type="PROSITE" id="PS50887"/>
    </source>
</evidence>
<reference evidence="2 3" key="1">
    <citation type="submission" date="2019-12" db="EMBL/GenBank/DDBJ databases">
        <title>Novel species isolated from a subtropical stream in China.</title>
        <authorList>
            <person name="Lu H."/>
        </authorList>
    </citation>
    <scope>NUCLEOTIDE SEQUENCE [LARGE SCALE GENOMIC DNA]</scope>
    <source>
        <strain evidence="2 3">CY42W</strain>
    </source>
</reference>
<dbReference type="NCBIfam" id="TIGR00254">
    <property type="entry name" value="GGDEF"/>
    <property type="match status" value="1"/>
</dbReference>
<accession>A0ABW9W6V9</accession>
<organism evidence="2 3">
    <name type="scientific">Duganella levis</name>
    <dbReference type="NCBI Taxonomy" id="2692169"/>
    <lineage>
        <taxon>Bacteria</taxon>
        <taxon>Pseudomonadati</taxon>
        <taxon>Pseudomonadota</taxon>
        <taxon>Betaproteobacteria</taxon>
        <taxon>Burkholderiales</taxon>
        <taxon>Oxalobacteraceae</taxon>
        <taxon>Telluria group</taxon>
        <taxon>Duganella</taxon>
    </lineage>
</organism>
<comment type="caution">
    <text evidence="2">The sequence shown here is derived from an EMBL/GenBank/DDBJ whole genome shotgun (WGS) entry which is preliminary data.</text>
</comment>
<dbReference type="CDD" id="cd01949">
    <property type="entry name" value="GGDEF"/>
    <property type="match status" value="1"/>
</dbReference>
<dbReference type="PANTHER" id="PTHR46663:SF2">
    <property type="entry name" value="GGDEF DOMAIN-CONTAINING PROTEIN"/>
    <property type="match status" value="1"/>
</dbReference>
<dbReference type="InterPro" id="IPR043128">
    <property type="entry name" value="Rev_trsase/Diguanyl_cyclase"/>
</dbReference>
<dbReference type="SUPFAM" id="SSF55073">
    <property type="entry name" value="Nucleotide cyclase"/>
    <property type="match status" value="1"/>
</dbReference>
<dbReference type="PANTHER" id="PTHR46663">
    <property type="entry name" value="DIGUANYLATE CYCLASE DGCT-RELATED"/>
    <property type="match status" value="1"/>
</dbReference>
<feature type="non-terminal residue" evidence="2">
    <location>
        <position position="1"/>
    </location>
</feature>
<dbReference type="InterPro" id="IPR052163">
    <property type="entry name" value="DGC-Regulatory_Protein"/>
</dbReference>
<sequence length="212" mass="22906">GFQLALALLAGAGLVQTRTAYLRRRQRELEAMVETRTAELRATQAQLETLAYGDPLTGLANRRLFNDELRHLVAQAERGGGAFTLLLVDLDRFKPVNDTHGHDAGDALLAAAADRLCAAVREADRPFRLGGDEFAVLLAHTGDGATLEPVCARILANLALPLSYGEASIEISASIGAAIYRDGESHEQLYKRADLALYQAKAAGRNTWRLSP</sequence>
<evidence type="ECO:0000313" key="2">
    <source>
        <dbReference type="EMBL" id="MYN29812.1"/>
    </source>
</evidence>
<dbReference type="Proteomes" id="UP000642144">
    <property type="component" value="Unassembled WGS sequence"/>
</dbReference>
<name>A0ABW9W6V9_9BURK</name>
<proteinExistence type="predicted"/>
<dbReference type="InterPro" id="IPR000160">
    <property type="entry name" value="GGDEF_dom"/>
</dbReference>
<keyword evidence="3" id="KW-1185">Reference proteome</keyword>
<dbReference type="SMART" id="SM00267">
    <property type="entry name" value="GGDEF"/>
    <property type="match status" value="1"/>
</dbReference>
<dbReference type="Pfam" id="PF00990">
    <property type="entry name" value="GGDEF"/>
    <property type="match status" value="1"/>
</dbReference>
<protein>
    <submittedName>
        <fullName evidence="2">Diguanylate cyclase</fullName>
    </submittedName>
</protein>
<feature type="domain" description="GGDEF" evidence="1">
    <location>
        <begin position="81"/>
        <end position="212"/>
    </location>
</feature>
<gene>
    <name evidence="2" type="ORF">GTP69_25735</name>
</gene>
<dbReference type="EMBL" id="WWCT01000027">
    <property type="protein sequence ID" value="MYN29812.1"/>
    <property type="molecule type" value="Genomic_DNA"/>
</dbReference>